<dbReference type="InterPro" id="IPR009349">
    <property type="entry name" value="TRIP4/RQT4_C2HC5_Znf"/>
</dbReference>
<protein>
    <submittedName>
        <fullName evidence="4">Activating signal cointegrator 1</fullName>
    </submittedName>
</protein>
<dbReference type="GO" id="GO:0072344">
    <property type="term" value="P:rescue of stalled ribosome"/>
    <property type="evidence" value="ECO:0007669"/>
    <property type="project" value="InterPro"/>
</dbReference>
<dbReference type="GO" id="GO:0180022">
    <property type="term" value="C:RQC-trigger complex"/>
    <property type="evidence" value="ECO:0007669"/>
    <property type="project" value="InterPro"/>
</dbReference>
<dbReference type="eggNOG" id="KOG2845">
    <property type="taxonomic scope" value="Eukaryota"/>
</dbReference>
<name>A0A0L0DP38_THETB</name>
<keyword evidence="5" id="KW-1185">Reference proteome</keyword>
<gene>
    <name evidence="4" type="ORF">AMSG_09264</name>
</gene>
<dbReference type="OrthoDB" id="338816at2759"/>
<keyword evidence="1" id="KW-0175">Coiled coil</keyword>
<evidence type="ECO:0000313" key="4">
    <source>
        <dbReference type="EMBL" id="KNC53183.1"/>
    </source>
</evidence>
<dbReference type="PANTHER" id="PTHR12963">
    <property type="entry name" value="THYROID RECEPTOR INTERACTING PROTEIN RELATED"/>
    <property type="match status" value="1"/>
</dbReference>
<feature type="compositionally biased region" description="Polar residues" evidence="2">
    <location>
        <begin position="147"/>
        <end position="163"/>
    </location>
</feature>
<dbReference type="InterPro" id="IPR039128">
    <property type="entry name" value="TRIP4-like"/>
</dbReference>
<dbReference type="InterPro" id="IPR056993">
    <property type="entry name" value="TRIP4_3rd_dom"/>
</dbReference>
<dbReference type="SMART" id="SM01022">
    <property type="entry name" value="ASCH"/>
    <property type="match status" value="1"/>
</dbReference>
<dbReference type="Proteomes" id="UP000054408">
    <property type="component" value="Unassembled WGS sequence"/>
</dbReference>
<dbReference type="OMA" id="EFNSYRH"/>
<dbReference type="SUPFAM" id="SSF88697">
    <property type="entry name" value="PUA domain-like"/>
    <property type="match status" value="1"/>
</dbReference>
<feature type="compositionally biased region" description="Low complexity" evidence="2">
    <location>
        <begin position="117"/>
        <end position="137"/>
    </location>
</feature>
<dbReference type="FunFam" id="2.30.130.30:FF:000006">
    <property type="entry name" value="Putative_zinc_finger_motif_-_C2HC5-type /ASCH_domain_containing_protein_-_putative"/>
    <property type="match status" value="1"/>
</dbReference>
<dbReference type="PANTHER" id="PTHR12963:SF4">
    <property type="entry name" value="ACTIVATING SIGNAL COINTEGRATOR 1"/>
    <property type="match status" value="1"/>
</dbReference>
<dbReference type="GeneID" id="25567762"/>
<evidence type="ECO:0000259" key="3">
    <source>
        <dbReference type="SMART" id="SM01022"/>
    </source>
</evidence>
<dbReference type="RefSeq" id="XP_013754655.1">
    <property type="nucleotide sequence ID" value="XM_013899201.1"/>
</dbReference>
<dbReference type="Pfam" id="PF04266">
    <property type="entry name" value="ASCH"/>
    <property type="match status" value="1"/>
</dbReference>
<reference evidence="4 5" key="1">
    <citation type="submission" date="2010-05" db="EMBL/GenBank/DDBJ databases">
        <title>The Genome Sequence of Thecamonas trahens ATCC 50062.</title>
        <authorList>
            <consortium name="The Broad Institute Genome Sequencing Platform"/>
            <person name="Russ C."/>
            <person name="Cuomo C."/>
            <person name="Shea T."/>
            <person name="Young S.K."/>
            <person name="Zeng Q."/>
            <person name="Koehrsen M."/>
            <person name="Haas B."/>
            <person name="Borodovsky M."/>
            <person name="Guigo R."/>
            <person name="Alvarado L."/>
            <person name="Berlin A."/>
            <person name="Bochicchio J."/>
            <person name="Borenstein D."/>
            <person name="Chapman S."/>
            <person name="Chen Z."/>
            <person name="Freedman E."/>
            <person name="Gellesch M."/>
            <person name="Goldberg J."/>
            <person name="Griggs A."/>
            <person name="Gujja S."/>
            <person name="Heilman E."/>
            <person name="Heiman D."/>
            <person name="Hepburn T."/>
            <person name="Howarth C."/>
            <person name="Jen D."/>
            <person name="Larson L."/>
            <person name="Mehta T."/>
            <person name="Park D."/>
            <person name="Pearson M."/>
            <person name="Roberts A."/>
            <person name="Saif S."/>
            <person name="Shenoy N."/>
            <person name="Sisk P."/>
            <person name="Stolte C."/>
            <person name="Sykes S."/>
            <person name="Thomson T."/>
            <person name="Walk T."/>
            <person name="White J."/>
            <person name="Yandava C."/>
            <person name="Burger G."/>
            <person name="Gray M.W."/>
            <person name="Holland P.W.H."/>
            <person name="King N."/>
            <person name="Lang F.B.F."/>
            <person name="Roger A.J."/>
            <person name="Ruiz-Trillo I."/>
            <person name="Lander E."/>
            <person name="Nusbaum C."/>
        </authorList>
    </citation>
    <scope>NUCLEOTIDE SEQUENCE [LARGE SCALE GENOMIC DNA]</scope>
    <source>
        <strain evidence="4 5">ATCC 50062</strain>
    </source>
</reference>
<evidence type="ECO:0000313" key="5">
    <source>
        <dbReference type="Proteomes" id="UP000054408"/>
    </source>
</evidence>
<accession>A0A0L0DP38</accession>
<sequence length="620" mass="66450">MIRRGKRSKLKVINPKKRTKASVLDNDELSTTPLSDWLPSALADLLGFDPGPELPGYLAEFSDKEAIAAYLAALIDVSPSDPRIDAFANSLMARITIKSAASSSADHAPAGGNPAQSGGVAAGGEMAASGEMAARTDAAARTDKPQAATTLSLDSKNAASSQYSRKKGSVRGGLELLRQLPAHLRTASGACGCQARVHGLLANCLKCGKIVCEAEGWGPCAHCGEAVGSRGQIKRDSNKVRRRVARAEAERAEALKAAQARTAKLLQQEREYAVRNKIIDDQADYFQTSNVWLSPAERAAVTKRAAAVEDAKIEARDRTKMRTTITFDLAGRRVLVTNPGASARVPAAESEIHDPRALRPVEETAPHGNVELLSYAGTYRNPTLSRPPPMFVAPDYRDKLKAAARDAVAEQQRARRHGVLQHDDYFPIPMVAGNPNLLPPPVEPEEAAKAAAIAAANSPFARTKAEKDRGMALSMHQPWASLLVAGIKRVEGRTWRSDFRGRLWIASTVREPTDEDIAEVEGQYVGSTDIPFPASYPTAALLGCVTVTDVLSHDEYVASASDEVREDNSSPYVFVCANPRLLTVPIAISGDHKIWKLDAHSHAAALANLEDDDGDGGSDD</sequence>
<dbReference type="InterPro" id="IPR007374">
    <property type="entry name" value="ASCH_domain"/>
</dbReference>
<dbReference type="GO" id="GO:0008270">
    <property type="term" value="F:zinc ion binding"/>
    <property type="evidence" value="ECO:0007669"/>
    <property type="project" value="InterPro"/>
</dbReference>
<dbReference type="GO" id="GO:0005634">
    <property type="term" value="C:nucleus"/>
    <property type="evidence" value="ECO:0007669"/>
    <property type="project" value="InterPro"/>
</dbReference>
<dbReference type="STRING" id="461836.A0A0L0DP38"/>
<organism evidence="4 5">
    <name type="scientific">Thecamonas trahens ATCC 50062</name>
    <dbReference type="NCBI Taxonomy" id="461836"/>
    <lineage>
        <taxon>Eukaryota</taxon>
        <taxon>Apusozoa</taxon>
        <taxon>Apusomonadida</taxon>
        <taxon>Apusomonadidae</taxon>
        <taxon>Thecamonas</taxon>
    </lineage>
</organism>
<dbReference type="Gene3D" id="2.30.130.30">
    <property type="entry name" value="Hypothetical protein"/>
    <property type="match status" value="1"/>
</dbReference>
<evidence type="ECO:0000256" key="1">
    <source>
        <dbReference type="SAM" id="Coils"/>
    </source>
</evidence>
<proteinExistence type="predicted"/>
<dbReference type="Pfam" id="PF06221">
    <property type="entry name" value="zf-C2HC5"/>
    <property type="match status" value="1"/>
</dbReference>
<evidence type="ECO:0000256" key="2">
    <source>
        <dbReference type="SAM" id="MobiDB-lite"/>
    </source>
</evidence>
<feature type="coiled-coil region" evidence="1">
    <location>
        <begin position="230"/>
        <end position="269"/>
    </location>
</feature>
<dbReference type="InterPro" id="IPR015947">
    <property type="entry name" value="PUA-like_sf"/>
</dbReference>
<feature type="domain" description="ASCH" evidence="3">
    <location>
        <begin position="473"/>
        <end position="558"/>
    </location>
</feature>
<dbReference type="AlphaFoldDB" id="A0A0L0DP38"/>
<feature type="region of interest" description="Disordered" evidence="2">
    <location>
        <begin position="104"/>
        <end position="166"/>
    </location>
</feature>
<dbReference type="CDD" id="cd06554">
    <property type="entry name" value="ASCH_ASC-1_like"/>
    <property type="match status" value="1"/>
</dbReference>
<dbReference type="EMBL" id="GL349479">
    <property type="protein sequence ID" value="KNC53183.1"/>
    <property type="molecule type" value="Genomic_DNA"/>
</dbReference>
<dbReference type="Pfam" id="PF23134">
    <property type="entry name" value="TRIP4_3rd"/>
    <property type="match status" value="1"/>
</dbReference>